<proteinExistence type="predicted"/>
<protein>
    <submittedName>
        <fullName evidence="1">Uncharacterized protein</fullName>
    </submittedName>
</protein>
<name>A0A1I1X2M2_9BURK</name>
<gene>
    <name evidence="1" type="ORF">SAMN05216204_15416</name>
</gene>
<evidence type="ECO:0000313" key="1">
    <source>
        <dbReference type="EMBL" id="SFD99590.1"/>
    </source>
</evidence>
<dbReference type="AlphaFoldDB" id="A0A1I1X2M2"/>
<sequence>MRSPRFKKWFAALPVLNQPQRLQVIDALRPAAGLDQLLALL</sequence>
<dbReference type="Proteomes" id="UP000198639">
    <property type="component" value="Unassembled WGS sequence"/>
</dbReference>
<reference evidence="2" key="1">
    <citation type="submission" date="2016-10" db="EMBL/GenBank/DDBJ databases">
        <authorList>
            <person name="Varghese N."/>
            <person name="Submissions S."/>
        </authorList>
    </citation>
    <scope>NUCLEOTIDE SEQUENCE [LARGE SCALE GENOMIC DNA]</scope>
    <source>
        <strain evidence="2">CGMCC 1.12041</strain>
    </source>
</reference>
<organism evidence="1 2">
    <name type="scientific">Massilia yuzhufengensis</name>
    <dbReference type="NCBI Taxonomy" id="1164594"/>
    <lineage>
        <taxon>Bacteria</taxon>
        <taxon>Pseudomonadati</taxon>
        <taxon>Pseudomonadota</taxon>
        <taxon>Betaproteobacteria</taxon>
        <taxon>Burkholderiales</taxon>
        <taxon>Oxalobacteraceae</taxon>
        <taxon>Telluria group</taxon>
        <taxon>Massilia</taxon>
    </lineage>
</organism>
<evidence type="ECO:0000313" key="2">
    <source>
        <dbReference type="Proteomes" id="UP000198639"/>
    </source>
</evidence>
<feature type="non-terminal residue" evidence="1">
    <location>
        <position position="41"/>
    </location>
</feature>
<keyword evidence="2" id="KW-1185">Reference proteome</keyword>
<accession>A0A1I1X2M2</accession>
<dbReference type="EMBL" id="FOLD01000054">
    <property type="protein sequence ID" value="SFD99590.1"/>
    <property type="molecule type" value="Genomic_DNA"/>
</dbReference>